<accession>L0G4N9</accession>
<gene>
    <name evidence="2" type="ordered locus">Echvi_3579</name>
</gene>
<dbReference type="RefSeq" id="WP_015267340.1">
    <property type="nucleotide sequence ID" value="NC_019904.1"/>
</dbReference>
<proteinExistence type="predicted"/>
<dbReference type="PROSITE" id="PS51549">
    <property type="entry name" value="DM13"/>
    <property type="match status" value="1"/>
</dbReference>
<organism evidence="2 3">
    <name type="scientific">Echinicola vietnamensis (strain DSM 17526 / LMG 23754 / KMM 6221)</name>
    <dbReference type="NCBI Taxonomy" id="926556"/>
    <lineage>
        <taxon>Bacteria</taxon>
        <taxon>Pseudomonadati</taxon>
        <taxon>Bacteroidota</taxon>
        <taxon>Cytophagia</taxon>
        <taxon>Cytophagales</taxon>
        <taxon>Cyclobacteriaceae</taxon>
        <taxon>Echinicola</taxon>
    </lineage>
</organism>
<dbReference type="PATRIC" id="fig|926556.3.peg.3769"/>
<evidence type="ECO:0000313" key="2">
    <source>
        <dbReference type="EMBL" id="AGA79795.1"/>
    </source>
</evidence>
<dbReference type="eggNOG" id="COG1672">
    <property type="taxonomic scope" value="Bacteria"/>
</dbReference>
<protein>
    <submittedName>
        <fullName evidence="2">Electron transfer protein with DM13 domain</fullName>
    </submittedName>
</protein>
<dbReference type="HOGENOM" id="CLU_089192_0_0_10"/>
<reference evidence="3" key="1">
    <citation type="submission" date="2012-02" db="EMBL/GenBank/DDBJ databases">
        <title>The complete genome of Echinicola vietnamensis DSM 17526.</title>
        <authorList>
            <person name="Lucas S."/>
            <person name="Copeland A."/>
            <person name="Lapidus A."/>
            <person name="Glavina del Rio T."/>
            <person name="Dalin E."/>
            <person name="Tice H."/>
            <person name="Bruce D."/>
            <person name="Goodwin L."/>
            <person name="Pitluck S."/>
            <person name="Peters L."/>
            <person name="Ovchinnikova G."/>
            <person name="Teshima H."/>
            <person name="Kyrpides N."/>
            <person name="Mavromatis K."/>
            <person name="Ivanova N."/>
            <person name="Brettin T."/>
            <person name="Detter J.C."/>
            <person name="Han C."/>
            <person name="Larimer F."/>
            <person name="Land M."/>
            <person name="Hauser L."/>
            <person name="Markowitz V."/>
            <person name="Cheng J.-F."/>
            <person name="Hugenholtz P."/>
            <person name="Woyke T."/>
            <person name="Wu D."/>
            <person name="Brambilla E."/>
            <person name="Klenk H.-P."/>
            <person name="Eisen J.A."/>
        </authorList>
    </citation>
    <scope>NUCLEOTIDE SEQUENCE [LARGE SCALE GENOMIC DNA]</scope>
    <source>
        <strain evidence="3">DSM 17526 / LMG 23754 / KMM 6221</strain>
    </source>
</reference>
<evidence type="ECO:0000313" key="3">
    <source>
        <dbReference type="Proteomes" id="UP000010796"/>
    </source>
</evidence>
<dbReference type="OrthoDB" id="155521at2"/>
<dbReference type="AlphaFoldDB" id="L0G4N9"/>
<dbReference type="Proteomes" id="UP000010796">
    <property type="component" value="Chromosome"/>
</dbReference>
<sequence>MKYSMIYCLLCLVVVSCSMEENEPDTAIEDKMEVQEDQGAVAYSGDFMADAHPTSGLASVHENKVSLNLKDFKTDNGPLLEVYLATDKNATDFISLGELKGVEGDFSYSIPADVDLSKYDHVLIWCVEFSVNFGYAVLEMPVP</sequence>
<evidence type="ECO:0000259" key="1">
    <source>
        <dbReference type="PROSITE" id="PS51549"/>
    </source>
</evidence>
<dbReference type="KEGG" id="evi:Echvi_3579"/>
<dbReference type="EMBL" id="CP003346">
    <property type="protein sequence ID" value="AGA79795.1"/>
    <property type="molecule type" value="Genomic_DNA"/>
</dbReference>
<name>L0G4N9_ECHVK</name>
<dbReference type="Pfam" id="PF10517">
    <property type="entry name" value="DM13"/>
    <property type="match status" value="1"/>
</dbReference>
<dbReference type="InterPro" id="IPR019545">
    <property type="entry name" value="DM13_domain"/>
</dbReference>
<dbReference type="PROSITE" id="PS51257">
    <property type="entry name" value="PROKAR_LIPOPROTEIN"/>
    <property type="match status" value="1"/>
</dbReference>
<feature type="domain" description="DM13" evidence="1">
    <location>
        <begin position="41"/>
        <end position="139"/>
    </location>
</feature>
<keyword evidence="3" id="KW-1185">Reference proteome</keyword>